<accession>A0A0J7YPF8</accession>
<dbReference type="OrthoDB" id="76388at2759"/>
<dbReference type="Proteomes" id="UP000035740">
    <property type="component" value="Unassembled WGS sequence"/>
</dbReference>
<dbReference type="PROSITE" id="PS51910">
    <property type="entry name" value="GH18_2"/>
    <property type="match status" value="1"/>
</dbReference>
<keyword evidence="3" id="KW-1185">Reference proteome</keyword>
<feature type="domain" description="GH18" evidence="1">
    <location>
        <begin position="7"/>
        <end position="143"/>
    </location>
</feature>
<dbReference type="Gramene" id="KMS65427">
    <property type="protein sequence ID" value="KMS65427"/>
    <property type="gene ID" value="BVRB_036100"/>
</dbReference>
<sequence>SGPKTSSRLIGYYYRTKVDALPIESIDAGSLTHLVWNGFTVANGRCEISNLNTDLQQTYGSNSLGIDVDAAYHGQLYQLRLLKLKYPHLSLLVTIPGIFQTTGVSSLNTRASLVSSCAALARQYLFDGVEFDWGKPELRPRHH</sequence>
<dbReference type="GO" id="GO:0005975">
    <property type="term" value="P:carbohydrate metabolic process"/>
    <property type="evidence" value="ECO:0007669"/>
    <property type="project" value="InterPro"/>
</dbReference>
<reference evidence="2 3" key="1">
    <citation type="journal article" date="2014" name="Nature">
        <title>The genome of the recently domesticated crop plant sugar beet (Beta vulgaris).</title>
        <authorList>
            <person name="Dohm J.C."/>
            <person name="Minoche A.E."/>
            <person name="Holtgrawe D."/>
            <person name="Capella-Gutierrez S."/>
            <person name="Zakrzewski F."/>
            <person name="Tafer H."/>
            <person name="Rupp O."/>
            <person name="Sorensen T.R."/>
            <person name="Stracke R."/>
            <person name="Reinhardt R."/>
            <person name="Goesmann A."/>
            <person name="Kraft T."/>
            <person name="Schulz B."/>
            <person name="Stadler P.F."/>
            <person name="Schmidt T."/>
            <person name="Gabaldon T."/>
            <person name="Lehrach H."/>
            <person name="Weisshaar B."/>
            <person name="Himmelbauer H."/>
        </authorList>
    </citation>
    <scope>NUCLEOTIDE SEQUENCE [LARGE SCALE GENOMIC DNA]</scope>
    <source>
        <tissue evidence="2">Taproot</tissue>
    </source>
</reference>
<feature type="non-terminal residue" evidence="2">
    <location>
        <position position="1"/>
    </location>
</feature>
<organism evidence="2 3">
    <name type="scientific">Beta vulgaris subsp. vulgaris</name>
    <name type="common">Beet</name>
    <dbReference type="NCBI Taxonomy" id="3555"/>
    <lineage>
        <taxon>Eukaryota</taxon>
        <taxon>Viridiplantae</taxon>
        <taxon>Streptophyta</taxon>
        <taxon>Embryophyta</taxon>
        <taxon>Tracheophyta</taxon>
        <taxon>Spermatophyta</taxon>
        <taxon>Magnoliopsida</taxon>
        <taxon>eudicotyledons</taxon>
        <taxon>Gunneridae</taxon>
        <taxon>Pentapetalae</taxon>
        <taxon>Caryophyllales</taxon>
        <taxon>Chenopodiaceae</taxon>
        <taxon>Betoideae</taxon>
        <taxon>Beta</taxon>
    </lineage>
</organism>
<gene>
    <name evidence="2" type="ORF">BVRB_036100</name>
</gene>
<dbReference type="Pfam" id="PF00704">
    <property type="entry name" value="Glyco_hydro_18"/>
    <property type="match status" value="1"/>
</dbReference>
<dbReference type="EMBL" id="KQ108792">
    <property type="protein sequence ID" value="KMS65427.1"/>
    <property type="molecule type" value="Genomic_DNA"/>
</dbReference>
<name>A0A0J7YPF8_BETVV</name>
<evidence type="ECO:0000259" key="1">
    <source>
        <dbReference type="PROSITE" id="PS51910"/>
    </source>
</evidence>
<protein>
    <recommendedName>
        <fullName evidence="1">GH18 domain-containing protein</fullName>
    </recommendedName>
</protein>
<dbReference type="Gene3D" id="3.20.20.80">
    <property type="entry name" value="Glycosidases"/>
    <property type="match status" value="1"/>
</dbReference>
<proteinExistence type="predicted"/>
<dbReference type="AlphaFoldDB" id="A0A0J7YPF8"/>
<dbReference type="SUPFAM" id="SSF51445">
    <property type="entry name" value="(Trans)glycosidases"/>
    <property type="match status" value="1"/>
</dbReference>
<dbReference type="InterPro" id="IPR001223">
    <property type="entry name" value="Glyco_hydro18_cat"/>
</dbReference>
<dbReference type="InterPro" id="IPR017853">
    <property type="entry name" value="GH"/>
</dbReference>
<evidence type="ECO:0000313" key="3">
    <source>
        <dbReference type="Proteomes" id="UP000035740"/>
    </source>
</evidence>
<evidence type="ECO:0000313" key="2">
    <source>
        <dbReference type="EMBL" id="KMS65427.1"/>
    </source>
</evidence>